<dbReference type="InterPro" id="IPR055475">
    <property type="entry name" value="DUF7047"/>
</dbReference>
<organism evidence="2 3">
    <name type="scientific">Chionoecetes opilio</name>
    <name type="common">Atlantic snow crab</name>
    <name type="synonym">Cancer opilio</name>
    <dbReference type="NCBI Taxonomy" id="41210"/>
    <lineage>
        <taxon>Eukaryota</taxon>
        <taxon>Metazoa</taxon>
        <taxon>Ecdysozoa</taxon>
        <taxon>Arthropoda</taxon>
        <taxon>Crustacea</taxon>
        <taxon>Multicrustacea</taxon>
        <taxon>Malacostraca</taxon>
        <taxon>Eumalacostraca</taxon>
        <taxon>Eucarida</taxon>
        <taxon>Decapoda</taxon>
        <taxon>Pleocyemata</taxon>
        <taxon>Brachyura</taxon>
        <taxon>Eubrachyura</taxon>
        <taxon>Majoidea</taxon>
        <taxon>Majidae</taxon>
        <taxon>Chionoecetes</taxon>
    </lineage>
</organism>
<dbReference type="GO" id="GO:0071897">
    <property type="term" value="P:DNA biosynthetic process"/>
    <property type="evidence" value="ECO:0007669"/>
    <property type="project" value="UniProtKB-ARBA"/>
</dbReference>
<dbReference type="SUPFAM" id="SSF56672">
    <property type="entry name" value="DNA/RNA polymerases"/>
    <property type="match status" value="1"/>
</dbReference>
<dbReference type="PANTHER" id="PTHR33050:SF7">
    <property type="entry name" value="RIBONUCLEASE H"/>
    <property type="match status" value="1"/>
</dbReference>
<dbReference type="InterPro" id="IPR043128">
    <property type="entry name" value="Rev_trsase/Diguanyl_cyclase"/>
</dbReference>
<evidence type="ECO:0000313" key="2">
    <source>
        <dbReference type="EMBL" id="KAG0725639.1"/>
    </source>
</evidence>
<name>A0A8J4YN90_CHIOP</name>
<dbReference type="Gene3D" id="3.30.70.270">
    <property type="match status" value="1"/>
</dbReference>
<dbReference type="Gene3D" id="3.10.10.10">
    <property type="entry name" value="HIV Type 1 Reverse Transcriptase, subunit A, domain 1"/>
    <property type="match status" value="1"/>
</dbReference>
<dbReference type="AlphaFoldDB" id="A0A8J4YN90"/>
<dbReference type="EMBL" id="JACEEZ010005430">
    <property type="protein sequence ID" value="KAG0725639.1"/>
    <property type="molecule type" value="Genomic_DNA"/>
</dbReference>
<feature type="domain" description="DUF7047" evidence="1">
    <location>
        <begin position="183"/>
        <end position="238"/>
    </location>
</feature>
<dbReference type="PANTHER" id="PTHR33050">
    <property type="entry name" value="REVERSE TRANSCRIPTASE DOMAIN-CONTAINING PROTEIN"/>
    <property type="match status" value="1"/>
</dbReference>
<comment type="caution">
    <text evidence="2">The sequence shown here is derived from an EMBL/GenBank/DDBJ whole genome shotgun (WGS) entry which is preliminary data.</text>
</comment>
<accession>A0A8J4YN90</accession>
<dbReference type="InterPro" id="IPR043502">
    <property type="entry name" value="DNA/RNA_pol_sf"/>
</dbReference>
<reference evidence="2" key="1">
    <citation type="submission" date="2020-07" db="EMBL/GenBank/DDBJ databases">
        <title>The High-quality genome of the commercially important snow crab, Chionoecetes opilio.</title>
        <authorList>
            <person name="Jeong J.-H."/>
            <person name="Ryu S."/>
        </authorList>
    </citation>
    <scope>NUCLEOTIDE SEQUENCE</scope>
    <source>
        <strain evidence="2">MADBK_172401_WGS</strain>
        <tissue evidence="2">Digestive gland</tissue>
    </source>
</reference>
<proteinExistence type="predicted"/>
<gene>
    <name evidence="2" type="ORF">GWK47_038205</name>
</gene>
<evidence type="ECO:0000259" key="1">
    <source>
        <dbReference type="Pfam" id="PF23088"/>
    </source>
</evidence>
<evidence type="ECO:0000313" key="3">
    <source>
        <dbReference type="Proteomes" id="UP000770661"/>
    </source>
</evidence>
<dbReference type="Proteomes" id="UP000770661">
    <property type="component" value="Unassembled WGS sequence"/>
</dbReference>
<sequence>MAVVQHNKRKVRPVLDSRELNTYIDVFSADSDVCADRLREWGRQGVNVSMVDLAKAYLQIKIHDSLWPYQTVMFRGQRYCLTRLGFGLNVAPLVMKAVLNCVLSEDPDVRRGTSAYIDDILVNEDVVKTSRVEDHLRNFGLTSKPPIRVVNGARVLGLKVWGEQGGLVWRRDNEVTDVPSEITRRTVFSYCGKLVGHYPVCGWLRVATAFIKRRVNHLTERWDEVVADEELRRCLRETG</sequence>
<dbReference type="InterPro" id="IPR052055">
    <property type="entry name" value="Hepadnavirus_pol/RT"/>
</dbReference>
<dbReference type="Pfam" id="PF23088">
    <property type="entry name" value="DUF7047"/>
    <property type="match status" value="1"/>
</dbReference>
<keyword evidence="3" id="KW-1185">Reference proteome</keyword>
<dbReference type="OrthoDB" id="6375508at2759"/>
<protein>
    <recommendedName>
        <fullName evidence="1">DUF7047 domain-containing protein</fullName>
    </recommendedName>
</protein>